<accession>A0A9J6QZY8</accession>
<evidence type="ECO:0000256" key="1">
    <source>
        <dbReference type="SAM" id="Coils"/>
    </source>
</evidence>
<keyword evidence="1" id="KW-0175">Coiled coil</keyword>
<gene>
    <name evidence="2" type="ORF">OBO34_22205</name>
</gene>
<proteinExistence type="predicted"/>
<feature type="coiled-coil region" evidence="1">
    <location>
        <begin position="18"/>
        <end position="55"/>
    </location>
</feature>
<reference evidence="2" key="1">
    <citation type="submission" date="2022-09" db="EMBL/GenBank/DDBJ databases">
        <title>Culturomic study of gut microbiota in children with autism spectrum disorder.</title>
        <authorList>
            <person name="Efimov B.A."/>
            <person name="Chaplin A.V."/>
            <person name="Sokolova S.R."/>
            <person name="Pikina A.P."/>
            <person name="Korzhanova M."/>
            <person name="Belova V."/>
            <person name="Korostin D."/>
        </authorList>
    </citation>
    <scope>NUCLEOTIDE SEQUENCE</scope>
    <source>
        <strain evidence="2">ASD5510</strain>
    </source>
</reference>
<dbReference type="AlphaFoldDB" id="A0A9J6QZY8"/>
<keyword evidence="3" id="KW-1185">Reference proteome</keyword>
<evidence type="ECO:0000313" key="2">
    <source>
        <dbReference type="EMBL" id="MCU7381031.1"/>
    </source>
</evidence>
<name>A0A9J6QZY8_9FIRM</name>
<protein>
    <submittedName>
        <fullName evidence="2">Uncharacterized protein</fullName>
    </submittedName>
</protein>
<evidence type="ECO:0000313" key="3">
    <source>
        <dbReference type="Proteomes" id="UP001065549"/>
    </source>
</evidence>
<dbReference type="RefSeq" id="WP_269478910.1">
    <property type="nucleotide sequence ID" value="NZ_JAOSHN010000023.1"/>
</dbReference>
<dbReference type="EMBL" id="JAOSHN010000023">
    <property type="protein sequence ID" value="MCU7381031.1"/>
    <property type="molecule type" value="Genomic_DNA"/>
</dbReference>
<comment type="caution">
    <text evidence="2">The sequence shown here is derived from an EMBL/GenBank/DDBJ whole genome shotgun (WGS) entry which is preliminary data.</text>
</comment>
<organism evidence="2 3">
    <name type="scientific">Hominibacterium faecale</name>
    <dbReference type="NCBI Taxonomy" id="2839743"/>
    <lineage>
        <taxon>Bacteria</taxon>
        <taxon>Bacillati</taxon>
        <taxon>Bacillota</taxon>
        <taxon>Clostridia</taxon>
        <taxon>Peptostreptococcales</taxon>
        <taxon>Anaerovoracaceae</taxon>
        <taxon>Hominibacterium</taxon>
    </lineage>
</organism>
<dbReference type="Proteomes" id="UP001065549">
    <property type="component" value="Unassembled WGS sequence"/>
</dbReference>
<sequence length="58" mass="7083">MNNYEQLTFQGVGQYEMIKKHADKMQEYERRKQKLMLICTSCEELERELQKLTKELKV</sequence>